<evidence type="ECO:0000259" key="3">
    <source>
        <dbReference type="Pfam" id="PF25070"/>
    </source>
</evidence>
<feature type="domain" description="DUF7794" evidence="3">
    <location>
        <begin position="27"/>
        <end position="244"/>
    </location>
</feature>
<keyword evidence="5" id="KW-1185">Reference proteome</keyword>
<dbReference type="PANTHER" id="PTHR37735">
    <property type="entry name" value="OS08G0567000 PROTEIN"/>
    <property type="match status" value="1"/>
</dbReference>
<accession>A0A4D6KJ81</accession>
<feature type="domain" description="DUF7794" evidence="3">
    <location>
        <begin position="384"/>
        <end position="644"/>
    </location>
</feature>
<dbReference type="Proteomes" id="UP000501690">
    <property type="component" value="Linkage Group LG1"/>
</dbReference>
<dbReference type="PANTHER" id="PTHR37735:SF1">
    <property type="entry name" value="OS08G0567000 PROTEIN"/>
    <property type="match status" value="1"/>
</dbReference>
<dbReference type="Pfam" id="PF25070">
    <property type="entry name" value="DUF7794"/>
    <property type="match status" value="2"/>
</dbReference>
<protein>
    <recommendedName>
        <fullName evidence="3">DUF7794 domain-containing protein</fullName>
    </recommendedName>
</protein>
<sequence length="725" mass="79866">MEFRVSVILSVFLIVSLFSPQIRGEASGSLTFVDSSSHQFLRARSSDDERPSLLLQDVSAAVSVLLGFAPPSTLSAASSSKLNNVLSPNPFKRPRAVFLLEVNGINGLGKMAQDSPIFSNSFWSINSDKVDIQLPDESHVSVVSLDDQRENWTDKEIRDFSSLIDGSYVPDAFVPLNGVLSIPLANGASVNFRMSEKAERMFVFGLMSLMHDVQRAIQWHGDLSQSTKSPAELLMGCFNGIKTVVVAFPSRSRCSGDGILHERAQCQHPNSNLTFPIRSEAMAEKVFVENQWGGTQNSHCGANGQKQPFVVKDRSWMIDERKGAAQGEIGKVEEKKKKNNKHVAEVEPLDLSIFLSAMEFRVSVILSVFLIVSLFSPQIRGEASGSLTFVDSSSHQFLRARSSDDERPSLLLQDVSAAVSVLLGFAPPSTLSAASSSKLNNVLSPNPFKRPRAVFLLEVNGINGLGKMAQDSPIFSNSFWSINSDKVDIQLPDESHVSVVSLDDQRENWTDKEIRDFSSLIDGSYVPDAFVPLNGVLSIPLANGASVNFRMSEKAERMFVFGLMSLMHDVQRAIQWHGDLSQSTKSPAELLMGCFNGIKVLQEQYETESIAEHGIEVLYATLSKIVSSLQEAYKGQIVGIIYCHVATTEELEKKFDVIFTPHHTARWLAETSAPNATLPEVVLVRRTLAWVTGILLLVSTLMGICYLLNMPLTRDTLLYSNVKLD</sequence>
<proteinExistence type="predicted"/>
<organism evidence="4 5">
    <name type="scientific">Vigna unguiculata</name>
    <name type="common">Cowpea</name>
    <dbReference type="NCBI Taxonomy" id="3917"/>
    <lineage>
        <taxon>Eukaryota</taxon>
        <taxon>Viridiplantae</taxon>
        <taxon>Streptophyta</taxon>
        <taxon>Embryophyta</taxon>
        <taxon>Tracheophyta</taxon>
        <taxon>Spermatophyta</taxon>
        <taxon>Magnoliopsida</taxon>
        <taxon>eudicotyledons</taxon>
        <taxon>Gunneridae</taxon>
        <taxon>Pentapetalae</taxon>
        <taxon>rosids</taxon>
        <taxon>fabids</taxon>
        <taxon>Fabales</taxon>
        <taxon>Fabaceae</taxon>
        <taxon>Papilionoideae</taxon>
        <taxon>50 kb inversion clade</taxon>
        <taxon>NPAAA clade</taxon>
        <taxon>indigoferoid/millettioid clade</taxon>
        <taxon>Phaseoleae</taxon>
        <taxon>Vigna</taxon>
    </lineage>
</organism>
<evidence type="ECO:0000256" key="1">
    <source>
        <dbReference type="SAM" id="Phobius"/>
    </source>
</evidence>
<keyword evidence="1" id="KW-0472">Membrane</keyword>
<dbReference type="InterPro" id="IPR056696">
    <property type="entry name" value="DUF7794"/>
</dbReference>
<keyword evidence="1" id="KW-0812">Transmembrane</keyword>
<gene>
    <name evidence="4" type="ORF">DEO72_LG1g1005</name>
</gene>
<evidence type="ECO:0000256" key="2">
    <source>
        <dbReference type="SAM" id="SignalP"/>
    </source>
</evidence>
<dbReference type="EMBL" id="CP039345">
    <property type="protein sequence ID" value="QCD77382.1"/>
    <property type="molecule type" value="Genomic_DNA"/>
</dbReference>
<evidence type="ECO:0000313" key="4">
    <source>
        <dbReference type="EMBL" id="QCD77382.1"/>
    </source>
</evidence>
<feature type="signal peptide" evidence="2">
    <location>
        <begin position="1"/>
        <end position="24"/>
    </location>
</feature>
<feature type="chain" id="PRO_5020025357" description="DUF7794 domain-containing protein" evidence="2">
    <location>
        <begin position="25"/>
        <end position="725"/>
    </location>
</feature>
<dbReference type="GO" id="GO:0012505">
    <property type="term" value="C:endomembrane system"/>
    <property type="evidence" value="ECO:0007669"/>
    <property type="project" value="TreeGrafter"/>
</dbReference>
<reference evidence="4 5" key="1">
    <citation type="submission" date="2019-04" db="EMBL/GenBank/DDBJ databases">
        <title>An improved genome assembly and genetic linkage map for asparagus bean, Vigna unguiculata ssp. sesquipedialis.</title>
        <authorList>
            <person name="Xia Q."/>
            <person name="Zhang R."/>
            <person name="Dong Y."/>
        </authorList>
    </citation>
    <scope>NUCLEOTIDE SEQUENCE [LARGE SCALE GENOMIC DNA]</scope>
    <source>
        <tissue evidence="4">Leaf</tissue>
    </source>
</reference>
<evidence type="ECO:0000313" key="5">
    <source>
        <dbReference type="Proteomes" id="UP000501690"/>
    </source>
</evidence>
<keyword evidence="1" id="KW-1133">Transmembrane helix</keyword>
<name>A0A4D6KJ81_VIGUN</name>
<feature type="transmembrane region" description="Helical" evidence="1">
    <location>
        <begin position="688"/>
        <end position="708"/>
    </location>
</feature>
<dbReference type="AlphaFoldDB" id="A0A4D6KJ81"/>
<keyword evidence="2" id="KW-0732">Signal</keyword>